<dbReference type="SUPFAM" id="SSF51338">
    <property type="entry name" value="Composite domain of metallo-dependent hydrolases"/>
    <property type="match status" value="2"/>
</dbReference>
<keyword evidence="2" id="KW-0378">Hydrolase</keyword>
<dbReference type="GO" id="GO:0046872">
    <property type="term" value="F:metal ion binding"/>
    <property type="evidence" value="ECO:0007669"/>
    <property type="project" value="UniProtKB-KW"/>
</dbReference>
<feature type="domain" description="Amidohydrolase-related" evidence="4">
    <location>
        <begin position="53"/>
        <end position="398"/>
    </location>
</feature>
<dbReference type="InterPro" id="IPR032466">
    <property type="entry name" value="Metal_Hydrolase"/>
</dbReference>
<evidence type="ECO:0000256" key="2">
    <source>
        <dbReference type="ARBA" id="ARBA00022801"/>
    </source>
</evidence>
<gene>
    <name evidence="5" type="ORF">NE630_03360</name>
</gene>
<keyword evidence="1" id="KW-0479">Metal-binding</keyword>
<name>A0AAW5JYI3_9BACT</name>
<dbReference type="CDD" id="cd01298">
    <property type="entry name" value="ATZ_TRZ_like"/>
    <property type="match status" value="1"/>
</dbReference>
<protein>
    <submittedName>
        <fullName evidence="5">Amidohydrolase</fullName>
    </submittedName>
</protein>
<dbReference type="InterPro" id="IPR050287">
    <property type="entry name" value="MTA/SAH_deaminase"/>
</dbReference>
<dbReference type="Proteomes" id="UP001205919">
    <property type="component" value="Unassembled WGS sequence"/>
</dbReference>
<accession>A0AAW5JYI3</accession>
<dbReference type="GO" id="GO:0016814">
    <property type="term" value="F:hydrolase activity, acting on carbon-nitrogen (but not peptide) bonds, in cyclic amidines"/>
    <property type="evidence" value="ECO:0007669"/>
    <property type="project" value="UniProtKB-ARBA"/>
</dbReference>
<dbReference type="InterPro" id="IPR011059">
    <property type="entry name" value="Metal-dep_hydrolase_composite"/>
</dbReference>
<dbReference type="AlphaFoldDB" id="A0AAW5JYI3"/>
<dbReference type="Gene3D" id="3.20.20.140">
    <property type="entry name" value="Metal-dependent hydrolases"/>
    <property type="match status" value="1"/>
</dbReference>
<dbReference type="InterPro" id="IPR006680">
    <property type="entry name" value="Amidohydro-rel"/>
</dbReference>
<sequence>MQNLYRDVIVWDGESKGARRCDVRTEGSRIAAVEPAGTFRYGAAYEGRGRTALIPGFVNAHGHAAMTLLRGLGEELPLMEWLQQKIWPVENRLNGDLVYAGTQLAIMEMLSTGTTCFADMYFFMDRVAEAALAAGMRAGLCRGIVGGADGAEKLAENLKLARDYNGAQGLVNVQLGPHATYTVPFELMRDIADAAKENDLAVQLHWLETTSDWTLSESSKSMTPEEFLDKTGLTGVKRLLLAHCVWIEKDKLPFYARPNITAAHNPKSNWKLGSGTAPVAAMQRAGVTVSIGSDGASSNNRLDMWDELRFAALAQKGANMDPTLLSAEDALRMATVNGARALGFEKTGLIKEGYTADFMLIDLDQPHYVGWDLENLPGCLVYAGSSADVRTTVVAGETLYHMGAFTKMDAEKVMNDARAARQYLTSAE</sequence>
<reference evidence="5 6" key="1">
    <citation type="submission" date="2022-06" db="EMBL/GenBank/DDBJ databases">
        <title>Isolation of gut microbiota from human fecal samples.</title>
        <authorList>
            <person name="Pamer E.G."/>
            <person name="Barat B."/>
            <person name="Waligurski E."/>
            <person name="Medina S."/>
            <person name="Paddock L."/>
            <person name="Mostad J."/>
        </authorList>
    </citation>
    <scope>NUCLEOTIDE SEQUENCE [LARGE SCALE GENOMIC DNA]</scope>
    <source>
        <strain evidence="5 6">DFI.9.90</strain>
    </source>
</reference>
<dbReference type="EMBL" id="JANFYT010000005">
    <property type="protein sequence ID" value="MCQ4813461.1"/>
    <property type="molecule type" value="Genomic_DNA"/>
</dbReference>
<dbReference type="SUPFAM" id="SSF51556">
    <property type="entry name" value="Metallo-dependent hydrolases"/>
    <property type="match status" value="1"/>
</dbReference>
<dbReference type="GO" id="GO:0019239">
    <property type="term" value="F:deaminase activity"/>
    <property type="evidence" value="ECO:0007669"/>
    <property type="project" value="UniProtKB-ARBA"/>
</dbReference>
<keyword evidence="6" id="KW-1185">Reference proteome</keyword>
<keyword evidence="3" id="KW-0862">Zinc</keyword>
<evidence type="ECO:0000256" key="1">
    <source>
        <dbReference type="ARBA" id="ARBA00022723"/>
    </source>
</evidence>
<dbReference type="Gene3D" id="2.30.40.10">
    <property type="entry name" value="Urease, subunit C, domain 1"/>
    <property type="match status" value="1"/>
</dbReference>
<dbReference type="PANTHER" id="PTHR43794">
    <property type="entry name" value="AMINOHYDROLASE SSNA-RELATED"/>
    <property type="match status" value="1"/>
</dbReference>
<proteinExistence type="predicted"/>
<dbReference type="PANTHER" id="PTHR43794:SF11">
    <property type="entry name" value="AMIDOHYDROLASE-RELATED DOMAIN-CONTAINING PROTEIN"/>
    <property type="match status" value="1"/>
</dbReference>
<organism evidence="5 6">
    <name type="scientific">Cloacibacillus evryensis</name>
    <dbReference type="NCBI Taxonomy" id="508460"/>
    <lineage>
        <taxon>Bacteria</taxon>
        <taxon>Thermotogati</taxon>
        <taxon>Synergistota</taxon>
        <taxon>Synergistia</taxon>
        <taxon>Synergistales</taxon>
        <taxon>Synergistaceae</taxon>
        <taxon>Cloacibacillus</taxon>
    </lineage>
</organism>
<dbReference type="RefSeq" id="WP_256181498.1">
    <property type="nucleotide sequence ID" value="NZ_DBEWVB010000071.1"/>
</dbReference>
<comment type="caution">
    <text evidence="5">The sequence shown here is derived from an EMBL/GenBank/DDBJ whole genome shotgun (WGS) entry which is preliminary data.</text>
</comment>
<evidence type="ECO:0000259" key="4">
    <source>
        <dbReference type="Pfam" id="PF01979"/>
    </source>
</evidence>
<evidence type="ECO:0000256" key="3">
    <source>
        <dbReference type="ARBA" id="ARBA00022833"/>
    </source>
</evidence>
<dbReference type="Pfam" id="PF01979">
    <property type="entry name" value="Amidohydro_1"/>
    <property type="match status" value="1"/>
</dbReference>
<dbReference type="FunFam" id="3.20.20.140:FF:000014">
    <property type="entry name" value="5-methylthioadenosine/S-adenosylhomocysteine deaminase"/>
    <property type="match status" value="1"/>
</dbReference>
<evidence type="ECO:0000313" key="6">
    <source>
        <dbReference type="Proteomes" id="UP001205919"/>
    </source>
</evidence>
<evidence type="ECO:0000313" key="5">
    <source>
        <dbReference type="EMBL" id="MCQ4813461.1"/>
    </source>
</evidence>